<keyword evidence="2" id="KW-0805">Transcription regulation</keyword>
<dbReference type="InterPro" id="IPR013249">
    <property type="entry name" value="RNA_pol_sigma70_r4_t2"/>
</dbReference>
<dbReference type="CDD" id="cd06171">
    <property type="entry name" value="Sigma70_r4"/>
    <property type="match status" value="1"/>
</dbReference>
<evidence type="ECO:0000259" key="7">
    <source>
        <dbReference type="Pfam" id="PF08281"/>
    </source>
</evidence>
<dbReference type="PANTHER" id="PTHR43133">
    <property type="entry name" value="RNA POLYMERASE ECF-TYPE SIGMA FACTO"/>
    <property type="match status" value="1"/>
</dbReference>
<evidence type="ECO:0000256" key="3">
    <source>
        <dbReference type="ARBA" id="ARBA00023082"/>
    </source>
</evidence>
<protein>
    <submittedName>
        <fullName evidence="8">DNA-directed RNA polymerase sigma-70 factor</fullName>
    </submittedName>
</protein>
<dbReference type="AlphaFoldDB" id="A0A8J3GCW2"/>
<evidence type="ECO:0000313" key="8">
    <source>
        <dbReference type="EMBL" id="GHB87042.1"/>
    </source>
</evidence>
<dbReference type="Gene3D" id="1.10.10.10">
    <property type="entry name" value="Winged helix-like DNA-binding domain superfamily/Winged helix DNA-binding domain"/>
    <property type="match status" value="1"/>
</dbReference>
<dbReference type="InterPro" id="IPR013325">
    <property type="entry name" value="RNA_pol_sigma_r2"/>
</dbReference>
<accession>A0A8J3GCW2</accession>
<dbReference type="EMBL" id="BMXF01000007">
    <property type="protein sequence ID" value="GHB87042.1"/>
    <property type="molecule type" value="Genomic_DNA"/>
</dbReference>
<proteinExistence type="inferred from homology"/>
<dbReference type="GO" id="GO:0006352">
    <property type="term" value="P:DNA-templated transcription initiation"/>
    <property type="evidence" value="ECO:0007669"/>
    <property type="project" value="InterPro"/>
</dbReference>
<evidence type="ECO:0000256" key="4">
    <source>
        <dbReference type="ARBA" id="ARBA00023163"/>
    </source>
</evidence>
<dbReference type="SUPFAM" id="SSF88946">
    <property type="entry name" value="Sigma2 domain of RNA polymerase sigma factors"/>
    <property type="match status" value="1"/>
</dbReference>
<comment type="similarity">
    <text evidence="1">Belongs to the sigma-70 factor family. ECF subfamily.</text>
</comment>
<dbReference type="InterPro" id="IPR014284">
    <property type="entry name" value="RNA_pol_sigma-70_dom"/>
</dbReference>
<evidence type="ECO:0000256" key="5">
    <source>
        <dbReference type="SAM" id="MobiDB-lite"/>
    </source>
</evidence>
<comment type="caution">
    <text evidence="8">The sequence shown here is derived from an EMBL/GenBank/DDBJ whole genome shotgun (WGS) entry which is preliminary data.</text>
</comment>
<dbReference type="Gene3D" id="1.10.1740.10">
    <property type="match status" value="1"/>
</dbReference>
<evidence type="ECO:0000256" key="1">
    <source>
        <dbReference type="ARBA" id="ARBA00010641"/>
    </source>
</evidence>
<feature type="domain" description="RNA polymerase sigma-70 region 2" evidence="6">
    <location>
        <begin position="58"/>
        <end position="123"/>
    </location>
</feature>
<evidence type="ECO:0000256" key="2">
    <source>
        <dbReference type="ARBA" id="ARBA00023015"/>
    </source>
</evidence>
<dbReference type="InterPro" id="IPR007627">
    <property type="entry name" value="RNA_pol_sigma70_r2"/>
</dbReference>
<evidence type="ECO:0000259" key="6">
    <source>
        <dbReference type="Pfam" id="PF04542"/>
    </source>
</evidence>
<dbReference type="InterPro" id="IPR014327">
    <property type="entry name" value="RNA_pol_sigma70_bacteroid"/>
</dbReference>
<evidence type="ECO:0000313" key="9">
    <source>
        <dbReference type="Proteomes" id="UP000598271"/>
    </source>
</evidence>
<feature type="compositionally biased region" description="Polar residues" evidence="5">
    <location>
        <begin position="1"/>
        <end position="12"/>
    </location>
</feature>
<dbReference type="GO" id="GO:0003677">
    <property type="term" value="F:DNA binding"/>
    <property type="evidence" value="ECO:0007669"/>
    <property type="project" value="InterPro"/>
</dbReference>
<dbReference type="GO" id="GO:0000428">
    <property type="term" value="C:DNA-directed RNA polymerase complex"/>
    <property type="evidence" value="ECO:0007669"/>
    <property type="project" value="UniProtKB-KW"/>
</dbReference>
<feature type="region of interest" description="Disordered" evidence="5">
    <location>
        <begin position="1"/>
        <end position="34"/>
    </location>
</feature>
<dbReference type="SUPFAM" id="SSF88659">
    <property type="entry name" value="Sigma3 and sigma4 domains of RNA polymerase sigma factors"/>
    <property type="match status" value="1"/>
</dbReference>
<reference evidence="8 9" key="1">
    <citation type="journal article" date="2014" name="Int. J. Syst. Evol. Microbiol.">
        <title>Complete genome sequence of Corynebacterium casei LMG S-19264T (=DSM 44701T), isolated from a smear-ripened cheese.</title>
        <authorList>
            <consortium name="US DOE Joint Genome Institute (JGI-PGF)"/>
            <person name="Walter F."/>
            <person name="Albersmeier A."/>
            <person name="Kalinowski J."/>
            <person name="Ruckert C."/>
        </authorList>
    </citation>
    <scope>NUCLEOTIDE SEQUENCE [LARGE SCALE GENOMIC DNA]</scope>
    <source>
        <strain evidence="8 9">KCTC 12866</strain>
    </source>
</reference>
<dbReference type="GO" id="GO:0016987">
    <property type="term" value="F:sigma factor activity"/>
    <property type="evidence" value="ECO:0007669"/>
    <property type="project" value="UniProtKB-KW"/>
</dbReference>
<name>A0A8J3GCW2_9BACT</name>
<keyword evidence="4" id="KW-0804">Transcription</keyword>
<dbReference type="Pfam" id="PF08281">
    <property type="entry name" value="Sigma70_r4_2"/>
    <property type="match status" value="1"/>
</dbReference>
<dbReference type="PANTHER" id="PTHR43133:SF46">
    <property type="entry name" value="RNA POLYMERASE SIGMA-70 FACTOR ECF SUBFAMILY"/>
    <property type="match status" value="1"/>
</dbReference>
<keyword evidence="8" id="KW-0240">DNA-directed RNA polymerase</keyword>
<keyword evidence="3" id="KW-0731">Sigma factor</keyword>
<dbReference type="InterPro" id="IPR013324">
    <property type="entry name" value="RNA_pol_sigma_r3/r4-like"/>
</dbReference>
<organism evidence="8 9">
    <name type="scientific">Persicitalea jodogahamensis</name>
    <dbReference type="NCBI Taxonomy" id="402147"/>
    <lineage>
        <taxon>Bacteria</taxon>
        <taxon>Pseudomonadati</taxon>
        <taxon>Bacteroidota</taxon>
        <taxon>Cytophagia</taxon>
        <taxon>Cytophagales</taxon>
        <taxon>Spirosomataceae</taxon>
        <taxon>Persicitalea</taxon>
    </lineage>
</organism>
<dbReference type="NCBIfam" id="TIGR02985">
    <property type="entry name" value="Sig70_bacteroi1"/>
    <property type="match status" value="1"/>
</dbReference>
<dbReference type="InterPro" id="IPR036388">
    <property type="entry name" value="WH-like_DNA-bd_sf"/>
</dbReference>
<keyword evidence="9" id="KW-1185">Reference proteome</keyword>
<dbReference type="Proteomes" id="UP000598271">
    <property type="component" value="Unassembled WGS sequence"/>
</dbReference>
<sequence>MQVPAPNQSTEEPSGIKPLLFSEQEQGESENDQDTIRDSELFIRKAFEESPRKGCELLFRRFHTVLCSHAVRYVYSKELAEDIVSEVFCKFWKKKSYESVTSSYRYYLFRSVRNESLNYLRQRFLQNEGIEAAEAHASSPAHSPILATQYEEVAARVEQLVEELPPQCRRVFLLNRFEGMKYREVADELGVSIKTVETHMSKALVAMREGLRDHL</sequence>
<gene>
    <name evidence="8" type="ORF">GCM10007390_48610</name>
</gene>
<dbReference type="InterPro" id="IPR039425">
    <property type="entry name" value="RNA_pol_sigma-70-like"/>
</dbReference>
<dbReference type="NCBIfam" id="TIGR02937">
    <property type="entry name" value="sigma70-ECF"/>
    <property type="match status" value="1"/>
</dbReference>
<dbReference type="Pfam" id="PF04542">
    <property type="entry name" value="Sigma70_r2"/>
    <property type="match status" value="1"/>
</dbReference>
<feature type="domain" description="RNA polymerase sigma factor 70 region 4 type 2" evidence="7">
    <location>
        <begin position="156"/>
        <end position="207"/>
    </location>
</feature>